<dbReference type="Proteomes" id="UP001500151">
    <property type="component" value="Unassembled WGS sequence"/>
</dbReference>
<sequence>MRGFCAYVNLIPVLTPRYPHRRQITMAKNKNRKQSGPHQRGAQDQARRGAEELASAADQTESAPGSAQFVSGGGKRQKKFGHN</sequence>
<feature type="compositionally biased region" description="Polar residues" evidence="1">
    <location>
        <begin position="57"/>
        <end position="69"/>
    </location>
</feature>
<evidence type="ECO:0000256" key="1">
    <source>
        <dbReference type="SAM" id="MobiDB-lite"/>
    </source>
</evidence>
<gene>
    <name evidence="2" type="ORF">GCM10010307_44610</name>
</gene>
<evidence type="ECO:0000313" key="3">
    <source>
        <dbReference type="Proteomes" id="UP001500151"/>
    </source>
</evidence>
<reference evidence="3" key="1">
    <citation type="journal article" date="2019" name="Int. J. Syst. Evol. Microbiol.">
        <title>The Global Catalogue of Microorganisms (GCM) 10K type strain sequencing project: providing services to taxonomists for standard genome sequencing and annotation.</title>
        <authorList>
            <consortium name="The Broad Institute Genomics Platform"/>
            <consortium name="The Broad Institute Genome Sequencing Center for Infectious Disease"/>
            <person name="Wu L."/>
            <person name="Ma J."/>
        </authorList>
    </citation>
    <scope>NUCLEOTIDE SEQUENCE [LARGE SCALE GENOMIC DNA]</scope>
    <source>
        <strain evidence="3">JCM 4524</strain>
    </source>
</reference>
<feature type="region of interest" description="Disordered" evidence="1">
    <location>
        <begin position="19"/>
        <end position="83"/>
    </location>
</feature>
<accession>A0ABP6DFF6</accession>
<keyword evidence="3" id="KW-1185">Reference proteome</keyword>
<comment type="caution">
    <text evidence="2">The sequence shown here is derived from an EMBL/GenBank/DDBJ whole genome shotgun (WGS) entry which is preliminary data.</text>
</comment>
<evidence type="ECO:0000313" key="2">
    <source>
        <dbReference type="EMBL" id="GAA2642190.1"/>
    </source>
</evidence>
<feature type="compositionally biased region" description="Basic residues" evidence="1">
    <location>
        <begin position="19"/>
        <end position="35"/>
    </location>
</feature>
<protein>
    <recommendedName>
        <fullName evidence="4">DUF5302 domain-containing protein</fullName>
    </recommendedName>
</protein>
<organism evidence="2 3">
    <name type="scientific">Streptomyces vastus</name>
    <dbReference type="NCBI Taxonomy" id="285451"/>
    <lineage>
        <taxon>Bacteria</taxon>
        <taxon>Bacillati</taxon>
        <taxon>Actinomycetota</taxon>
        <taxon>Actinomycetes</taxon>
        <taxon>Kitasatosporales</taxon>
        <taxon>Streptomycetaceae</taxon>
        <taxon>Streptomyces</taxon>
    </lineage>
</organism>
<evidence type="ECO:0008006" key="4">
    <source>
        <dbReference type="Google" id="ProtNLM"/>
    </source>
</evidence>
<name>A0ABP6DFF6_9ACTN</name>
<dbReference type="EMBL" id="BAAASJ010000043">
    <property type="protein sequence ID" value="GAA2642190.1"/>
    <property type="molecule type" value="Genomic_DNA"/>
</dbReference>
<proteinExistence type="predicted"/>